<reference evidence="1 2" key="1">
    <citation type="submission" date="2024-03" db="EMBL/GenBank/DDBJ databases">
        <title>Aquirufa genome sequencing.</title>
        <authorList>
            <person name="Pitt A."/>
            <person name="Hahn M.W."/>
        </authorList>
    </citation>
    <scope>NUCLEOTIDE SEQUENCE [LARGE SCALE GENOMIC DNA]</scope>
    <source>
        <strain evidence="1 2">HETE-83D</strain>
    </source>
</reference>
<dbReference type="RefSeq" id="WP_377980803.1">
    <property type="nucleotide sequence ID" value="NZ_JBBKXX010000002.1"/>
</dbReference>
<dbReference type="EMBL" id="JBBKXX010000002">
    <property type="protein sequence ID" value="MFD3408412.1"/>
    <property type="molecule type" value="Genomic_DNA"/>
</dbReference>
<sequence length="49" mass="5679">MKYNISFQERAKLSIAILSKQPVVTLKEAKEQAQWLNSTSKTNNKKERV</sequence>
<evidence type="ECO:0000313" key="1">
    <source>
        <dbReference type="EMBL" id="MFD3408412.1"/>
    </source>
</evidence>
<accession>A0ABW6DI75</accession>
<keyword evidence="2" id="KW-1185">Reference proteome</keyword>
<comment type="caution">
    <text evidence="1">The sequence shown here is derived from an EMBL/GenBank/DDBJ whole genome shotgun (WGS) entry which is preliminary data.</text>
</comment>
<evidence type="ECO:0000313" key="2">
    <source>
        <dbReference type="Proteomes" id="UP001598019"/>
    </source>
</evidence>
<dbReference type="Proteomes" id="UP001598019">
    <property type="component" value="Unassembled WGS sequence"/>
</dbReference>
<proteinExistence type="predicted"/>
<organism evidence="1 2">
    <name type="scientific">Aquirufa esocilacus</name>
    <dbReference type="NCBI Taxonomy" id="3096513"/>
    <lineage>
        <taxon>Bacteria</taxon>
        <taxon>Pseudomonadati</taxon>
        <taxon>Bacteroidota</taxon>
        <taxon>Cytophagia</taxon>
        <taxon>Cytophagales</taxon>
        <taxon>Flectobacillaceae</taxon>
        <taxon>Aquirufa</taxon>
    </lineage>
</organism>
<name>A0ABW6DI75_9BACT</name>
<protein>
    <submittedName>
        <fullName evidence="1">Uncharacterized protein</fullName>
    </submittedName>
</protein>
<gene>
    <name evidence="1" type="ORF">SKC37_07075</name>
</gene>